<dbReference type="KEGG" id="tbg:TbgDal_X2440"/>
<name>D0A1L9_TRYB9</name>
<dbReference type="RefSeq" id="XP_011777427.1">
    <property type="nucleotide sequence ID" value="XM_011779125.1"/>
</dbReference>
<gene>
    <name evidence="1" type="ORF">TbgDal_X2440</name>
</gene>
<sequence>MSSRFSACPTLVLHPHGCSFFTPLTSYPKISVVHPNDFTVVCSYVIQLKRIYMCVYVRVKSVVLYSLCVGRLGAQLQGYPPRFPPRSFGLPRLSASHSHWRTHLCAPMF</sequence>
<organism evidence="1 2">
    <name type="scientific">Trypanosoma brucei gambiense (strain MHOM/CI/86/DAL972)</name>
    <dbReference type="NCBI Taxonomy" id="679716"/>
    <lineage>
        <taxon>Eukaryota</taxon>
        <taxon>Discoba</taxon>
        <taxon>Euglenozoa</taxon>
        <taxon>Kinetoplastea</taxon>
        <taxon>Metakinetoplastina</taxon>
        <taxon>Trypanosomatida</taxon>
        <taxon>Trypanosomatidae</taxon>
        <taxon>Trypanosoma</taxon>
    </lineage>
</organism>
<evidence type="ECO:0000313" key="1">
    <source>
        <dbReference type="EMBL" id="CBH15161.1"/>
    </source>
</evidence>
<dbReference type="EMBL" id="FN554973">
    <property type="protein sequence ID" value="CBH15161.1"/>
    <property type="molecule type" value="Genomic_DNA"/>
</dbReference>
<protein>
    <submittedName>
        <fullName evidence="1">Uncharacterized protein</fullName>
    </submittedName>
</protein>
<reference evidence="2" key="1">
    <citation type="journal article" date="2010" name="PLoS Negl. Trop. Dis.">
        <title>The genome sequence of Trypanosoma brucei gambiense, causative agent of chronic human african trypanosomiasis.</title>
        <authorList>
            <person name="Jackson A.P."/>
            <person name="Sanders M."/>
            <person name="Berry A."/>
            <person name="McQuillan J."/>
            <person name="Aslett M.A."/>
            <person name="Quail M.A."/>
            <person name="Chukualim B."/>
            <person name="Capewell P."/>
            <person name="MacLeod A."/>
            <person name="Melville S.E."/>
            <person name="Gibson W."/>
            <person name="Barry J.D."/>
            <person name="Berriman M."/>
            <person name="Hertz-Fowler C."/>
        </authorList>
    </citation>
    <scope>NUCLEOTIDE SEQUENCE [LARGE SCALE GENOMIC DNA]</scope>
    <source>
        <strain evidence="2">MHOM/CI/86/DAL972</strain>
    </source>
</reference>
<evidence type="ECO:0000313" key="2">
    <source>
        <dbReference type="Proteomes" id="UP000002316"/>
    </source>
</evidence>
<dbReference type="GeneID" id="23865301"/>
<proteinExistence type="predicted"/>
<dbReference type="AlphaFoldDB" id="D0A1L9"/>
<dbReference type="Proteomes" id="UP000002316">
    <property type="component" value="Chromosome 10"/>
</dbReference>
<accession>D0A1L9</accession>